<organism evidence="1 2">
    <name type="scientific">Bremia lactucae</name>
    <name type="common">Lettuce downy mildew</name>
    <dbReference type="NCBI Taxonomy" id="4779"/>
    <lineage>
        <taxon>Eukaryota</taxon>
        <taxon>Sar</taxon>
        <taxon>Stramenopiles</taxon>
        <taxon>Oomycota</taxon>
        <taxon>Peronosporomycetes</taxon>
        <taxon>Peronosporales</taxon>
        <taxon>Peronosporaceae</taxon>
        <taxon>Bremia</taxon>
    </lineage>
</organism>
<gene>
    <name evidence="1" type="ORF">CCR75_003228</name>
</gene>
<reference evidence="1 2" key="1">
    <citation type="journal article" date="2021" name="Genome Biol.">
        <title>AFLAP: assembly-free linkage analysis pipeline using k-mers from genome sequencing data.</title>
        <authorList>
            <person name="Fletcher K."/>
            <person name="Zhang L."/>
            <person name="Gil J."/>
            <person name="Han R."/>
            <person name="Cavanaugh K."/>
            <person name="Michelmore R."/>
        </authorList>
    </citation>
    <scope>NUCLEOTIDE SEQUENCE [LARGE SCALE GENOMIC DNA]</scope>
    <source>
        <strain evidence="1 2">SF5</strain>
    </source>
</reference>
<comment type="caution">
    <text evidence="1">The sequence shown here is derived from an EMBL/GenBank/DDBJ whole genome shotgun (WGS) entry which is preliminary data.</text>
</comment>
<evidence type="ECO:0000313" key="2">
    <source>
        <dbReference type="Proteomes" id="UP000294530"/>
    </source>
</evidence>
<dbReference type="GeneID" id="94346996"/>
<sequence length="69" mass="7505">MNQTAVSGSLPLAAAHNSAFADRSGNQGSKHRIAFSHFHAHRFDNTHSGLVLVLDKHEYKHHCSDAVAT</sequence>
<accession>A0A976FKQ4</accession>
<dbReference type="EMBL" id="SHOA02000003">
    <property type="protein sequence ID" value="TDH68171.1"/>
    <property type="molecule type" value="Genomic_DNA"/>
</dbReference>
<dbReference type="AlphaFoldDB" id="A0A976FKQ4"/>
<evidence type="ECO:0000313" key="1">
    <source>
        <dbReference type="EMBL" id="TDH68171.1"/>
    </source>
</evidence>
<protein>
    <submittedName>
        <fullName evidence="1">Uncharacterized protein</fullName>
    </submittedName>
</protein>
<dbReference type="Proteomes" id="UP000294530">
    <property type="component" value="Unassembled WGS sequence"/>
</dbReference>
<dbReference type="KEGG" id="blac:94346996"/>
<name>A0A976FKQ4_BRELC</name>
<keyword evidence="2" id="KW-1185">Reference proteome</keyword>
<dbReference type="RefSeq" id="XP_067817670.1">
    <property type="nucleotide sequence ID" value="XM_067961325.1"/>
</dbReference>
<proteinExistence type="predicted"/>